<dbReference type="EC" id="2.1.1.37" evidence="8"/>
<dbReference type="PANTHER" id="PTHR10629:SF52">
    <property type="entry name" value="DNA (CYTOSINE-5)-METHYLTRANSFERASE 1"/>
    <property type="match status" value="1"/>
</dbReference>
<dbReference type="Gene3D" id="3.90.120.10">
    <property type="entry name" value="DNA Methylase, subunit A, domain 2"/>
    <property type="match status" value="1"/>
</dbReference>
<name>A0A369VR00_9SPHN</name>
<protein>
    <recommendedName>
        <fullName evidence="8">Cytosine-specific methyltransferase</fullName>
        <ecNumber evidence="8">2.1.1.37</ecNumber>
    </recommendedName>
</protein>
<dbReference type="Gene3D" id="3.40.50.150">
    <property type="entry name" value="Vaccinia Virus protein VP39"/>
    <property type="match status" value="1"/>
</dbReference>
<dbReference type="OrthoDB" id="9813719at2"/>
<dbReference type="GO" id="GO:0003886">
    <property type="term" value="F:DNA (cytosine-5-)-methyltransferase activity"/>
    <property type="evidence" value="ECO:0007669"/>
    <property type="project" value="UniProtKB-EC"/>
</dbReference>
<feature type="active site" evidence="6">
    <location>
        <position position="104"/>
    </location>
</feature>
<dbReference type="Pfam" id="PF00145">
    <property type="entry name" value="DNA_methylase"/>
    <property type="match status" value="1"/>
</dbReference>
<dbReference type="GO" id="GO:0032259">
    <property type="term" value="P:methylation"/>
    <property type="evidence" value="ECO:0007669"/>
    <property type="project" value="UniProtKB-KW"/>
</dbReference>
<dbReference type="RefSeq" id="WP_114688856.1">
    <property type="nucleotide sequence ID" value="NZ_QQNB01000004.1"/>
</dbReference>
<dbReference type="InterPro" id="IPR018117">
    <property type="entry name" value="C5_DNA_meth_AS"/>
</dbReference>
<dbReference type="GO" id="GO:0003677">
    <property type="term" value="F:DNA binding"/>
    <property type="evidence" value="ECO:0007669"/>
    <property type="project" value="TreeGrafter"/>
</dbReference>
<dbReference type="PANTHER" id="PTHR10629">
    <property type="entry name" value="CYTOSINE-SPECIFIC METHYLTRANSFERASE"/>
    <property type="match status" value="1"/>
</dbReference>
<organism evidence="9 10">
    <name type="scientific">Sphingomonas aracearum</name>
    <dbReference type="NCBI Taxonomy" id="2283317"/>
    <lineage>
        <taxon>Bacteria</taxon>
        <taxon>Pseudomonadati</taxon>
        <taxon>Pseudomonadota</taxon>
        <taxon>Alphaproteobacteria</taxon>
        <taxon>Sphingomonadales</taxon>
        <taxon>Sphingomonadaceae</taxon>
        <taxon>Sphingomonas</taxon>
    </lineage>
</organism>
<dbReference type="PROSITE" id="PS51679">
    <property type="entry name" value="SAM_MT_C5"/>
    <property type="match status" value="1"/>
</dbReference>
<keyword evidence="3 6" id="KW-0949">S-adenosyl-L-methionine</keyword>
<dbReference type="InterPro" id="IPR050390">
    <property type="entry name" value="C5-Methyltransferase"/>
</dbReference>
<keyword evidence="2 6" id="KW-0808">Transferase</keyword>
<dbReference type="GO" id="GO:0044027">
    <property type="term" value="P:negative regulation of gene expression via chromosomal CpG island methylation"/>
    <property type="evidence" value="ECO:0007669"/>
    <property type="project" value="TreeGrafter"/>
</dbReference>
<evidence type="ECO:0000256" key="6">
    <source>
        <dbReference type="PROSITE-ProRule" id="PRU01016"/>
    </source>
</evidence>
<accession>A0A369VR00</accession>
<dbReference type="PROSITE" id="PS00094">
    <property type="entry name" value="C5_MTASE_1"/>
    <property type="match status" value="1"/>
</dbReference>
<evidence type="ECO:0000313" key="9">
    <source>
        <dbReference type="EMBL" id="RDE04453.1"/>
    </source>
</evidence>
<dbReference type="InterPro" id="IPR001525">
    <property type="entry name" value="C5_MeTfrase"/>
</dbReference>
<dbReference type="Proteomes" id="UP000253918">
    <property type="component" value="Unassembled WGS sequence"/>
</dbReference>
<dbReference type="PRINTS" id="PR00105">
    <property type="entry name" value="C5METTRFRASE"/>
</dbReference>
<dbReference type="NCBIfam" id="TIGR00675">
    <property type="entry name" value="dcm"/>
    <property type="match status" value="1"/>
</dbReference>
<evidence type="ECO:0000256" key="4">
    <source>
        <dbReference type="ARBA" id="ARBA00022747"/>
    </source>
</evidence>
<evidence type="ECO:0000256" key="3">
    <source>
        <dbReference type="ARBA" id="ARBA00022691"/>
    </source>
</evidence>
<keyword evidence="1 6" id="KW-0489">Methyltransferase</keyword>
<evidence type="ECO:0000256" key="5">
    <source>
        <dbReference type="ARBA" id="ARBA00047422"/>
    </source>
</evidence>
<sequence length="435" mass="47489">MNDIDEAPAWTSIELFAGCGGLALGMHRAGWNGLFAIERDPMAFETLETNLVDANAPYKAFSRWPNWMPRKNTDLVALLANSEFCDHLRGLKGSVDLVAGGPPCQGFSVGGKRDGEDERNSLVYRMLDFVELVQPRAVLIENVEGMARRFVSKPGTAGTSVAEDAIAKLEDLGYIASYHLINSADFGVPQARKRVAIIGVMAAGMSRQALHDLTAVAIERAAKAVRVEHGLPAEGNITVKDAIDDLAGARVVTSPDSPRFKSGVYGVAKSAYAKLMREGVMEGAIPDSHRMSVHGEGVRTLYELAHRTQTPGRLSKEFLLKNGTKKDKKVLLDSAALVATITTHPDEYIHYKHARNITVREMARLQSFPDRFTFHGRYTINGPRRRFDVARCSQVGNAVPPLMGEGLGRAVIEVLTTIGEIKAKPKTSRRTKVDA</sequence>
<gene>
    <name evidence="9" type="ORF">DVW87_16185</name>
</gene>
<dbReference type="EMBL" id="QQNB01000004">
    <property type="protein sequence ID" value="RDE04453.1"/>
    <property type="molecule type" value="Genomic_DNA"/>
</dbReference>
<keyword evidence="10" id="KW-1185">Reference proteome</keyword>
<comment type="similarity">
    <text evidence="6 7">Belongs to the class I-like SAM-binding methyltransferase superfamily. C5-methyltransferase family.</text>
</comment>
<comment type="catalytic activity">
    <reaction evidence="5 8">
        <text>a 2'-deoxycytidine in DNA + S-adenosyl-L-methionine = a 5-methyl-2'-deoxycytidine in DNA + S-adenosyl-L-homocysteine + H(+)</text>
        <dbReference type="Rhea" id="RHEA:13681"/>
        <dbReference type="Rhea" id="RHEA-COMP:11369"/>
        <dbReference type="Rhea" id="RHEA-COMP:11370"/>
        <dbReference type="ChEBI" id="CHEBI:15378"/>
        <dbReference type="ChEBI" id="CHEBI:57856"/>
        <dbReference type="ChEBI" id="CHEBI:59789"/>
        <dbReference type="ChEBI" id="CHEBI:85452"/>
        <dbReference type="ChEBI" id="CHEBI:85454"/>
        <dbReference type="EC" id="2.1.1.37"/>
    </reaction>
</comment>
<dbReference type="SUPFAM" id="SSF53335">
    <property type="entry name" value="S-adenosyl-L-methionine-dependent methyltransferases"/>
    <property type="match status" value="1"/>
</dbReference>
<evidence type="ECO:0000256" key="2">
    <source>
        <dbReference type="ARBA" id="ARBA00022679"/>
    </source>
</evidence>
<dbReference type="InterPro" id="IPR029063">
    <property type="entry name" value="SAM-dependent_MTases_sf"/>
</dbReference>
<comment type="caution">
    <text evidence="9">The sequence shown here is derived from an EMBL/GenBank/DDBJ whole genome shotgun (WGS) entry which is preliminary data.</text>
</comment>
<keyword evidence="4" id="KW-0680">Restriction system</keyword>
<proteinExistence type="inferred from homology"/>
<dbReference type="GO" id="GO:0009307">
    <property type="term" value="P:DNA restriction-modification system"/>
    <property type="evidence" value="ECO:0007669"/>
    <property type="project" value="UniProtKB-KW"/>
</dbReference>
<reference evidence="9 10" key="1">
    <citation type="submission" date="2018-07" db="EMBL/GenBank/DDBJ databases">
        <title>a novel species of Sphingomonas isolated from the rhizosphere soil of Araceae plant.</title>
        <authorList>
            <person name="Zhiyong W."/>
            <person name="Qinglan Z."/>
            <person name="Zhiwei F."/>
            <person name="Ding X."/>
            <person name="Gejiao W."/>
            <person name="Shixue Z."/>
        </authorList>
    </citation>
    <scope>NUCLEOTIDE SEQUENCE [LARGE SCALE GENOMIC DNA]</scope>
    <source>
        <strain evidence="9 10">WZY 27</strain>
    </source>
</reference>
<evidence type="ECO:0000256" key="7">
    <source>
        <dbReference type="RuleBase" id="RU000416"/>
    </source>
</evidence>
<evidence type="ECO:0000256" key="1">
    <source>
        <dbReference type="ARBA" id="ARBA00022603"/>
    </source>
</evidence>
<evidence type="ECO:0000313" key="10">
    <source>
        <dbReference type="Proteomes" id="UP000253918"/>
    </source>
</evidence>
<evidence type="ECO:0000256" key="8">
    <source>
        <dbReference type="RuleBase" id="RU000417"/>
    </source>
</evidence>
<dbReference type="AlphaFoldDB" id="A0A369VR00"/>